<keyword evidence="1" id="KW-0732">Signal</keyword>
<proteinExistence type="predicted"/>
<sequence>MKLKTLLLMAFVTTSTFAQDTEFKFSKDGLTDFIVTIYDGSAKDTYNRATAWVKDNAKKNFTVISSVENEKLVIEGTKENFLCSKAGGTTVCTTATFTIEINFKEGKYKFAALGLTEKPNNSANTTVHNLDDFSEYYDKDGTLKKYKDEVPAAYESLFNDLNKSLIVFMDKKKKAENW</sequence>
<dbReference type="Gene3D" id="3.30.530.80">
    <property type="match status" value="1"/>
</dbReference>
<evidence type="ECO:0000256" key="1">
    <source>
        <dbReference type="SAM" id="SignalP"/>
    </source>
</evidence>
<dbReference type="OrthoDB" id="708866at2"/>
<organism evidence="3 4">
    <name type="scientific">Flavobacterium sangjuense</name>
    <dbReference type="NCBI Taxonomy" id="2518177"/>
    <lineage>
        <taxon>Bacteria</taxon>
        <taxon>Pseudomonadati</taxon>
        <taxon>Bacteroidota</taxon>
        <taxon>Flavobacteriia</taxon>
        <taxon>Flavobacteriales</taxon>
        <taxon>Flavobacteriaceae</taxon>
        <taxon>Flavobacterium</taxon>
    </lineage>
</organism>
<reference evidence="3 4" key="1">
    <citation type="submission" date="2019-04" db="EMBL/GenBank/DDBJ databases">
        <title>Flavobacterium sp. GS03.</title>
        <authorList>
            <person name="Kim H."/>
        </authorList>
    </citation>
    <scope>NUCLEOTIDE SEQUENCE [LARGE SCALE GENOMIC DNA]</scope>
    <source>
        <strain evidence="3 4">GS03</strain>
    </source>
</reference>
<name>A0A4P7PSL3_9FLAO</name>
<feature type="domain" description="DUF4468" evidence="2">
    <location>
        <begin position="39"/>
        <end position="111"/>
    </location>
</feature>
<protein>
    <recommendedName>
        <fullName evidence="2">DUF4468 domain-containing protein</fullName>
    </recommendedName>
</protein>
<feature type="signal peptide" evidence="1">
    <location>
        <begin position="1"/>
        <end position="18"/>
    </location>
</feature>
<dbReference type="InterPro" id="IPR027823">
    <property type="entry name" value="DUF4468"/>
</dbReference>
<evidence type="ECO:0000313" key="4">
    <source>
        <dbReference type="Proteomes" id="UP000296862"/>
    </source>
</evidence>
<dbReference type="KEGG" id="fsn:GS03_01124"/>
<dbReference type="EMBL" id="CP038810">
    <property type="protein sequence ID" value="QBZ97626.1"/>
    <property type="molecule type" value="Genomic_DNA"/>
</dbReference>
<dbReference type="Proteomes" id="UP000296862">
    <property type="component" value="Chromosome"/>
</dbReference>
<dbReference type="Pfam" id="PF14730">
    <property type="entry name" value="DUF4468"/>
    <property type="match status" value="1"/>
</dbReference>
<evidence type="ECO:0000313" key="3">
    <source>
        <dbReference type="EMBL" id="QBZ97626.1"/>
    </source>
</evidence>
<accession>A0A4P7PSL3</accession>
<gene>
    <name evidence="3" type="ORF">GS03_01124</name>
</gene>
<dbReference type="AlphaFoldDB" id="A0A4P7PSL3"/>
<dbReference type="RefSeq" id="WP_136151575.1">
    <property type="nucleotide sequence ID" value="NZ_CP038810.1"/>
</dbReference>
<feature type="chain" id="PRO_5020500685" description="DUF4468 domain-containing protein" evidence="1">
    <location>
        <begin position="19"/>
        <end position="178"/>
    </location>
</feature>
<evidence type="ECO:0000259" key="2">
    <source>
        <dbReference type="Pfam" id="PF14730"/>
    </source>
</evidence>
<keyword evidence="4" id="KW-1185">Reference proteome</keyword>